<dbReference type="AlphaFoldDB" id="A0A1X9LLY0"/>
<protein>
    <recommendedName>
        <fullName evidence="1">NAD-dependent epimerase/dehydratase domain-containing protein</fullName>
    </recommendedName>
</protein>
<dbReference type="PANTHER" id="PTHR43245:SF13">
    <property type="entry name" value="UDP-D-APIOSE_UDP-D-XYLOSE SYNTHASE 2"/>
    <property type="match status" value="1"/>
</dbReference>
<dbReference type="InterPro" id="IPR050177">
    <property type="entry name" value="Lipid_A_modif_metabolic_enz"/>
</dbReference>
<dbReference type="Proteomes" id="UP000192775">
    <property type="component" value="Chromosome"/>
</dbReference>
<dbReference type="STRING" id="1619308.B5808_01890"/>
<evidence type="ECO:0000259" key="1">
    <source>
        <dbReference type="Pfam" id="PF01370"/>
    </source>
</evidence>
<dbReference type="InterPro" id="IPR001509">
    <property type="entry name" value="Epimerase_deHydtase"/>
</dbReference>
<dbReference type="KEGG" id="cphy:B5808_01890"/>
<feature type="domain" description="NAD-dependent epimerase/dehydratase" evidence="1">
    <location>
        <begin position="4"/>
        <end position="232"/>
    </location>
</feature>
<evidence type="ECO:0000313" key="2">
    <source>
        <dbReference type="EMBL" id="ARJ04109.1"/>
    </source>
</evidence>
<proteinExistence type="predicted"/>
<dbReference type="EMBL" id="CP020715">
    <property type="protein sequence ID" value="ARJ04109.1"/>
    <property type="molecule type" value="Genomic_DNA"/>
</dbReference>
<sequence length="321" mass="34985">MARVLITGATGFIGSYTVRAVREREHEVVAVSRYDYRPEALQVIGGDPPELIRGGAMREDAIEEAIRDRRPEVVVHLDAYVNPVALREDPLRAVELNVQPTLALLDLCRRFGVRRFVLASTVAVLPSVRYEPIDAAHPIVTPTEGPAGGFYGVSKAVSEVLALGYADAFPLDVRIVRPSAVYGFGMQWPIGVKPVVEGICEGREVEIPTSGPRRDFTPVQDVAAVFAAAADCADDCDRVFFAGTGRPLTSPAEYADIVRETFPHARIRTVDVDSDPAGVESRYRGVVDMAPVREQLGVEPAFATLGEGLARYAEDYQRFTS</sequence>
<dbReference type="InterPro" id="IPR036291">
    <property type="entry name" value="NAD(P)-bd_dom_sf"/>
</dbReference>
<accession>A0A1X9LLY0</accession>
<keyword evidence="3" id="KW-1185">Reference proteome</keyword>
<evidence type="ECO:0000313" key="3">
    <source>
        <dbReference type="Proteomes" id="UP000192775"/>
    </source>
</evidence>
<dbReference type="RefSeq" id="WP_085017933.1">
    <property type="nucleotide sequence ID" value="NZ_BMHD01000001.1"/>
</dbReference>
<organism evidence="2 3">
    <name type="scientific">Cnuibacter physcomitrellae</name>
    <dbReference type="NCBI Taxonomy" id="1619308"/>
    <lineage>
        <taxon>Bacteria</taxon>
        <taxon>Bacillati</taxon>
        <taxon>Actinomycetota</taxon>
        <taxon>Actinomycetes</taxon>
        <taxon>Micrococcales</taxon>
        <taxon>Microbacteriaceae</taxon>
        <taxon>Cnuibacter</taxon>
    </lineage>
</organism>
<dbReference type="PANTHER" id="PTHR43245">
    <property type="entry name" value="BIFUNCTIONAL POLYMYXIN RESISTANCE PROTEIN ARNA"/>
    <property type="match status" value="1"/>
</dbReference>
<gene>
    <name evidence="2" type="ORF">B5808_01890</name>
</gene>
<dbReference type="SUPFAM" id="SSF51735">
    <property type="entry name" value="NAD(P)-binding Rossmann-fold domains"/>
    <property type="match status" value="1"/>
</dbReference>
<reference evidence="2 3" key="1">
    <citation type="submission" date="2017-04" db="EMBL/GenBank/DDBJ databases">
        <authorList>
            <person name="Afonso C.L."/>
            <person name="Miller P.J."/>
            <person name="Scott M.A."/>
            <person name="Spackman E."/>
            <person name="Goraichik I."/>
            <person name="Dimitrov K.M."/>
            <person name="Suarez D.L."/>
            <person name="Swayne D.E."/>
        </authorList>
    </citation>
    <scope>NUCLEOTIDE SEQUENCE [LARGE SCALE GENOMIC DNA]</scope>
    <source>
        <strain evidence="3">XA(T)</strain>
    </source>
</reference>
<dbReference type="Gene3D" id="3.40.50.720">
    <property type="entry name" value="NAD(P)-binding Rossmann-like Domain"/>
    <property type="match status" value="1"/>
</dbReference>
<dbReference type="Pfam" id="PF01370">
    <property type="entry name" value="Epimerase"/>
    <property type="match status" value="1"/>
</dbReference>
<name>A0A1X9LLY0_9MICO</name>